<sequence length="157" mass="18082">MEIIVTSVVAVVGTLLGSLATHYFQRRNRADAERFERNERLRQERVSAYTTYGGALVSLRRAQIDRRYAVQEQRQNADPDAIRYETYRLRTNALEAMFRVQLVTESPQLIELAQHAIDSVDLLTLRTPAEDFKDARDVSRQAIFDFVEAARKHVEVA</sequence>
<comment type="caution">
    <text evidence="1">The sequence shown here is derived from an EMBL/GenBank/DDBJ whole genome shotgun (WGS) entry which is preliminary data.</text>
</comment>
<proteinExistence type="predicted"/>
<name>A0ABU2CWK1_9MICO</name>
<evidence type="ECO:0000313" key="1">
    <source>
        <dbReference type="EMBL" id="MDR7385730.1"/>
    </source>
</evidence>
<dbReference type="RefSeq" id="WP_274996687.1">
    <property type="nucleotide sequence ID" value="NZ_JAJQQP010000013.1"/>
</dbReference>
<gene>
    <name evidence="1" type="ORF">J2S48_005245</name>
</gene>
<keyword evidence="2" id="KW-1185">Reference proteome</keyword>
<organism evidence="1 2">
    <name type="scientific">Promicromonospora iranensis</name>
    <dbReference type="NCBI Taxonomy" id="1105144"/>
    <lineage>
        <taxon>Bacteria</taxon>
        <taxon>Bacillati</taxon>
        <taxon>Actinomycetota</taxon>
        <taxon>Actinomycetes</taxon>
        <taxon>Micrococcales</taxon>
        <taxon>Promicromonosporaceae</taxon>
        <taxon>Promicromonospora</taxon>
    </lineage>
</organism>
<evidence type="ECO:0008006" key="3">
    <source>
        <dbReference type="Google" id="ProtNLM"/>
    </source>
</evidence>
<reference evidence="1 2" key="1">
    <citation type="submission" date="2023-07" db="EMBL/GenBank/DDBJ databases">
        <title>Sequencing the genomes of 1000 actinobacteria strains.</title>
        <authorList>
            <person name="Klenk H.-P."/>
        </authorList>
    </citation>
    <scope>NUCLEOTIDE SEQUENCE [LARGE SCALE GENOMIC DNA]</scope>
    <source>
        <strain evidence="1 2">DSM 45554</strain>
    </source>
</reference>
<evidence type="ECO:0000313" key="2">
    <source>
        <dbReference type="Proteomes" id="UP001183585"/>
    </source>
</evidence>
<dbReference type="EMBL" id="JAVDYE010000001">
    <property type="protein sequence ID" value="MDR7385730.1"/>
    <property type="molecule type" value="Genomic_DNA"/>
</dbReference>
<dbReference type="Proteomes" id="UP001183585">
    <property type="component" value="Unassembled WGS sequence"/>
</dbReference>
<protein>
    <recommendedName>
        <fullName evidence="3">Secreted protein</fullName>
    </recommendedName>
</protein>
<accession>A0ABU2CWK1</accession>